<evidence type="ECO:0000313" key="2">
    <source>
        <dbReference type="EMBL" id="UPL50072.1"/>
    </source>
</evidence>
<feature type="domain" description="DUF6970" evidence="1">
    <location>
        <begin position="39"/>
        <end position="112"/>
    </location>
</feature>
<reference evidence="2 3" key="1">
    <citation type="submission" date="2022-04" db="EMBL/GenBank/DDBJ databases">
        <title>Hymenobacter sp. isolated from the air.</title>
        <authorList>
            <person name="Won M."/>
            <person name="Lee C.-M."/>
            <person name="Woen H.-Y."/>
            <person name="Kwon S.-W."/>
        </authorList>
    </citation>
    <scope>NUCLEOTIDE SEQUENCE [LARGE SCALE GENOMIC DNA]</scope>
    <source>
        <strain evidence="3">5516 S-25</strain>
    </source>
</reference>
<evidence type="ECO:0000259" key="1">
    <source>
        <dbReference type="Pfam" id="PF22311"/>
    </source>
</evidence>
<dbReference type="EMBL" id="CP095848">
    <property type="protein sequence ID" value="UPL50072.1"/>
    <property type="molecule type" value="Genomic_DNA"/>
</dbReference>
<dbReference type="InterPro" id="IPR054243">
    <property type="entry name" value="DUF6970"/>
</dbReference>
<protein>
    <recommendedName>
        <fullName evidence="1">DUF6970 domain-containing protein</fullName>
    </recommendedName>
</protein>
<keyword evidence="3" id="KW-1185">Reference proteome</keyword>
<proteinExistence type="predicted"/>
<name>A0ABY4JE63_9BACT</name>
<dbReference type="RefSeq" id="WP_247976138.1">
    <property type="nucleotide sequence ID" value="NZ_CP095848.1"/>
</dbReference>
<accession>A0ABY4JE63</accession>
<dbReference type="Proteomes" id="UP000829647">
    <property type="component" value="Chromosome"/>
</dbReference>
<evidence type="ECO:0000313" key="3">
    <source>
        <dbReference type="Proteomes" id="UP000829647"/>
    </source>
</evidence>
<sequence>MKKAFYLLLAPTLLCTACDETDIEKGTPSCIRQKTINLERESPCEEGAYVKEYLFQGKTVFVFEPGNCIADGSAEVVDEGCNRLGYLGGFIGNTRINGQDFSTAEFKRTIWEKK</sequence>
<organism evidence="2 3">
    <name type="scientific">Hymenobacter sublimis</name>
    <dbReference type="NCBI Taxonomy" id="2933777"/>
    <lineage>
        <taxon>Bacteria</taxon>
        <taxon>Pseudomonadati</taxon>
        <taxon>Bacteroidota</taxon>
        <taxon>Cytophagia</taxon>
        <taxon>Cytophagales</taxon>
        <taxon>Hymenobacteraceae</taxon>
        <taxon>Hymenobacter</taxon>
    </lineage>
</organism>
<dbReference type="Pfam" id="PF22311">
    <property type="entry name" value="DUF6970"/>
    <property type="match status" value="1"/>
</dbReference>
<gene>
    <name evidence="2" type="ORF">MWH26_03960</name>
</gene>